<comment type="caution">
    <text evidence="4">The sequence shown here is derived from an EMBL/GenBank/DDBJ whole genome shotgun (WGS) entry which is preliminary data.</text>
</comment>
<keyword evidence="2" id="KW-0378">Hydrolase</keyword>
<dbReference type="InterPro" id="IPR036866">
    <property type="entry name" value="RibonucZ/Hydroxyglut_hydro"/>
</dbReference>
<dbReference type="PRINTS" id="PR00080">
    <property type="entry name" value="SDRFAMILY"/>
</dbReference>
<dbReference type="PROSITE" id="PS00061">
    <property type="entry name" value="ADH_SHORT"/>
    <property type="match status" value="1"/>
</dbReference>
<dbReference type="InterPro" id="IPR001279">
    <property type="entry name" value="Metallo-B-lactamas"/>
</dbReference>
<dbReference type="Pfam" id="PF00857">
    <property type="entry name" value="Isochorismatase"/>
    <property type="match status" value="1"/>
</dbReference>
<keyword evidence="5" id="KW-1185">Reference proteome</keyword>
<dbReference type="CDD" id="cd05233">
    <property type="entry name" value="SDR_c"/>
    <property type="match status" value="1"/>
</dbReference>
<dbReference type="InterPro" id="IPR011042">
    <property type="entry name" value="6-blade_b-propeller_TolB-like"/>
</dbReference>
<dbReference type="InterPro" id="IPR020904">
    <property type="entry name" value="Sc_DH/Rdtase_CS"/>
</dbReference>
<proteinExistence type="inferred from homology"/>
<dbReference type="PANTHER" id="PTHR47572">
    <property type="entry name" value="LIPOPROTEIN-RELATED"/>
    <property type="match status" value="1"/>
</dbReference>
<dbReference type="SUPFAM" id="SSF56281">
    <property type="entry name" value="Metallo-hydrolase/oxidoreductase"/>
    <property type="match status" value="1"/>
</dbReference>
<organism evidence="4 5">
    <name type="scientific">Durusdinium trenchii</name>
    <dbReference type="NCBI Taxonomy" id="1381693"/>
    <lineage>
        <taxon>Eukaryota</taxon>
        <taxon>Sar</taxon>
        <taxon>Alveolata</taxon>
        <taxon>Dinophyceae</taxon>
        <taxon>Suessiales</taxon>
        <taxon>Symbiodiniaceae</taxon>
        <taxon>Durusdinium</taxon>
    </lineage>
</organism>
<evidence type="ECO:0000256" key="2">
    <source>
        <dbReference type="ARBA" id="ARBA00022801"/>
    </source>
</evidence>
<dbReference type="EMBL" id="CAXAMM010030657">
    <property type="protein sequence ID" value="CAK9066813.1"/>
    <property type="molecule type" value="Genomic_DNA"/>
</dbReference>
<dbReference type="InterPro" id="IPR000868">
    <property type="entry name" value="Isochorismatase-like_dom"/>
</dbReference>
<dbReference type="InterPro" id="IPR002035">
    <property type="entry name" value="VWF_A"/>
</dbReference>
<dbReference type="Gene3D" id="2.120.10.30">
    <property type="entry name" value="TolB, C-terminal domain"/>
    <property type="match status" value="1"/>
</dbReference>
<dbReference type="InterPro" id="IPR036380">
    <property type="entry name" value="Isochorismatase-like_sf"/>
</dbReference>
<dbReference type="Pfam" id="PF00753">
    <property type="entry name" value="Lactamase_B"/>
    <property type="match status" value="1"/>
</dbReference>
<reference evidence="4 5" key="1">
    <citation type="submission" date="2024-02" db="EMBL/GenBank/DDBJ databases">
        <authorList>
            <person name="Chen Y."/>
            <person name="Shah S."/>
            <person name="Dougan E. K."/>
            <person name="Thang M."/>
            <person name="Chan C."/>
        </authorList>
    </citation>
    <scope>NUCLEOTIDE SEQUENCE [LARGE SCALE GENOMIC DNA]</scope>
</reference>
<dbReference type="SUPFAM" id="SSF53300">
    <property type="entry name" value="vWA-like"/>
    <property type="match status" value="1"/>
</dbReference>
<dbReference type="SUPFAM" id="SSF52499">
    <property type="entry name" value="Isochorismatase-like hydrolases"/>
    <property type="match status" value="1"/>
</dbReference>
<dbReference type="SUPFAM" id="SSF63829">
    <property type="entry name" value="Calcium-dependent phosphotriesterase"/>
    <property type="match status" value="1"/>
</dbReference>
<dbReference type="InterPro" id="IPR002347">
    <property type="entry name" value="SDR_fam"/>
</dbReference>
<dbReference type="PRINTS" id="PR00081">
    <property type="entry name" value="GDHRDH"/>
</dbReference>
<sequence length="1553" mass="171790">MADIRRAALATLAIPRERHAEFEALFQAYFLGQSLAAPIEDEDGDEGVEAFEPSSETIEIDQDEGEEEPGELATSAELLGRRQFAAIADPDALRDLARRAQKELPRRQSYRRFLDNRGTRIDLRRALRQALRRDGEVFDLPRTRRKTKQRRILLLIDVSGSMKDQSDAALRFAHALVQSADSVEVFSLGTRLTRITAPLRIKDADRALDGVGAAVADFDGGTRIGEALAAFLAVPRFAAYARGAAALVLSDGLERGSPDALISAVRRLSRVSWRLDWLSPLAADPLYEPRTEALSARMIDAHHHIWLQKDLPWLLGPEQPRIFGPYAAIKRDYLIDEFLADLKGTGIQKSVYVQANWAPNWFEDEVAWVQSVADEAGWPHGIVGFADFTVDDVRPQLDRLKKYPLMRGIRQQLHWHENPLYRFAPHPGLPADPLVRKNIARLADYGWSFDLQVFASQMEDAAGLAESCPDVPFILMHAGMLEDTSPEGVKVWRKGMRRLATCPNVFTKLSAFGTFIHRNDPEFIAFMIKQSMDLFGAERCMFGSNFPIEKLWTTYADLFAAFRQAAGQPASLSSTGETQMALTIHVLDYGDIELETSFLVLGHECGRIRRVPVYGFLILGGTHPVLVDTGYRDNAIMESLGMRGLQFHDNMIENQLAKHGLKLGDIRYILHTHLHIDHAGKDDKFPMNTTVVLNRKEMEFSVSGIMYPQYPKPDILHLVERIYEPEAMRFLDLEITGAEEIIPGVWCEAAGAHTEGSMNVIVETAEGLACICGDVIYDFNDQIVNHVHTNNWMEPRVTGNHAGSKREEKGAIKKLLNNYTFLLPVHDRPAKIQNQQVVGRLSMTVPGPMTETVPERQWKDWEGSVGHTVVDPKFLDLMDQHAAVERIGTGFVFTEGPIWHPVEHHLLFSDMPGDVRRKWTRQEGVSEYLRPSNKGNGMTYDAELNLLVCEHATSSVARFRPDGTRELLASHFEGRELNSPNDIVVRSDGAIFFTDPTYGRMEHFGVPRALQQGFQGVYMLPPGHRPGDEAVLVSDRYMFTQPNGLCFSPCERWMWVNDTEQANIRMFDVGEDGRLRNGRIFASGIKDAVKAGVPDGMKADANGNVWVTAPGGVWVYSFEGLLIGKIEVPEMVANLHWGGEDWQTLFMCAAAVSSKGLQLSACPALDPKKTALLIQDLQNDVMIDGGAFEGTGSPQHAREQNVVANAIALADAARRHGIPVIHIWMVCEPGHPLLAQHAPLFQGLKGENALVRGTWGVAPVPGLEPKPGDLVCEKMSMSGWETSRLESYLRHAGVDTIINTGSWTNMSVEHTARTAADKGFRVVVPEDACSTMNTDWHRASINYAMQNVAHALESAAAELDATAIKVDLADWSAVAEANERTKSLVGSASILVNSAGIAGPNAPVEDYPVADWARIMDVNANGSFHVLKAVLPDMKKDNYGRVVLIASVAGKEGNPNAAAYSASKAAVMALAKSAGKECAGYDIAINAVTPAAARTRIFDQMSQEHIDYMLSKIPRNRFLEVSEAAHMIAWLCSPENSFTTGAVFDLSGGRATY</sequence>
<dbReference type="InterPro" id="IPR036291">
    <property type="entry name" value="NAD(P)-bd_dom_sf"/>
</dbReference>
<dbReference type="Pfam" id="PF05762">
    <property type="entry name" value="VWA_CoxE"/>
    <property type="match status" value="1"/>
</dbReference>
<gene>
    <name evidence="4" type="ORF">SCF082_LOCUS33926</name>
</gene>
<dbReference type="PANTHER" id="PTHR47572:SF4">
    <property type="entry name" value="LACTONASE DRP35"/>
    <property type="match status" value="1"/>
</dbReference>
<dbReference type="InterPro" id="IPR006680">
    <property type="entry name" value="Amidohydro-rel"/>
</dbReference>
<dbReference type="InterPro" id="IPR008912">
    <property type="entry name" value="Uncharacterised_CoxE"/>
</dbReference>
<evidence type="ECO:0000259" key="3">
    <source>
        <dbReference type="SMART" id="SM00327"/>
    </source>
</evidence>
<dbReference type="SUPFAM" id="SSF51556">
    <property type="entry name" value="Metallo-dependent hydrolases"/>
    <property type="match status" value="1"/>
</dbReference>
<dbReference type="Proteomes" id="UP001642464">
    <property type="component" value="Unassembled WGS sequence"/>
</dbReference>
<dbReference type="Gene3D" id="3.20.20.140">
    <property type="entry name" value="Metal-dependent hydrolases"/>
    <property type="match status" value="1"/>
</dbReference>
<dbReference type="Gene3D" id="3.40.50.850">
    <property type="entry name" value="Isochorismatase-like"/>
    <property type="match status" value="1"/>
</dbReference>
<dbReference type="CDD" id="cd00198">
    <property type="entry name" value="vWFA"/>
    <property type="match status" value="1"/>
</dbReference>
<dbReference type="Pfam" id="PF04909">
    <property type="entry name" value="Amidohydro_2"/>
    <property type="match status" value="1"/>
</dbReference>
<dbReference type="InterPro" id="IPR036465">
    <property type="entry name" value="vWFA_dom_sf"/>
</dbReference>
<dbReference type="SUPFAM" id="SSF51735">
    <property type="entry name" value="NAD(P)-binding Rossmann-fold domains"/>
    <property type="match status" value="1"/>
</dbReference>
<dbReference type="InterPro" id="IPR032466">
    <property type="entry name" value="Metal_Hydrolase"/>
</dbReference>
<protein>
    <submittedName>
        <fullName evidence="4">Uncharacterized protein y4mH</fullName>
    </submittedName>
</protein>
<feature type="domain" description="VWFA" evidence="3">
    <location>
        <begin position="149"/>
        <end position="313"/>
    </location>
</feature>
<comment type="similarity">
    <text evidence="1">Belongs to the isochorismatase family.</text>
</comment>
<dbReference type="CDD" id="cd00431">
    <property type="entry name" value="cysteine_hydrolases"/>
    <property type="match status" value="1"/>
</dbReference>
<accession>A0ABP0NTY6</accession>
<dbReference type="Pfam" id="PF08450">
    <property type="entry name" value="SGL"/>
    <property type="match status" value="1"/>
</dbReference>
<dbReference type="CDD" id="cd07729">
    <property type="entry name" value="AHL_lactonase_MBL-fold"/>
    <property type="match status" value="1"/>
</dbReference>
<evidence type="ECO:0000256" key="1">
    <source>
        <dbReference type="ARBA" id="ARBA00006336"/>
    </source>
</evidence>
<evidence type="ECO:0000313" key="5">
    <source>
        <dbReference type="Proteomes" id="UP001642464"/>
    </source>
</evidence>
<dbReference type="InterPro" id="IPR051262">
    <property type="entry name" value="SMP-30/CGR1_Lactonase"/>
</dbReference>
<dbReference type="InterPro" id="IPR013658">
    <property type="entry name" value="SGL"/>
</dbReference>
<dbReference type="SMART" id="SM00327">
    <property type="entry name" value="VWA"/>
    <property type="match status" value="1"/>
</dbReference>
<name>A0ABP0NTY6_9DINO</name>
<dbReference type="Gene3D" id="3.60.15.10">
    <property type="entry name" value="Ribonuclease Z/Hydroxyacylglutathione hydrolase-like"/>
    <property type="match status" value="1"/>
</dbReference>
<evidence type="ECO:0000313" key="4">
    <source>
        <dbReference type="EMBL" id="CAK9066813.1"/>
    </source>
</evidence>
<dbReference type="Gene3D" id="3.40.50.720">
    <property type="entry name" value="NAD(P)-binding Rossmann-like Domain"/>
    <property type="match status" value="1"/>
</dbReference>
<dbReference type="Gene3D" id="3.40.50.410">
    <property type="entry name" value="von Willebrand factor, type A domain"/>
    <property type="match status" value="1"/>
</dbReference>